<organism evidence="2 3">
    <name type="scientific">Cereibacter azotoformans</name>
    <dbReference type="NCBI Taxonomy" id="43057"/>
    <lineage>
        <taxon>Bacteria</taxon>
        <taxon>Pseudomonadati</taxon>
        <taxon>Pseudomonadota</taxon>
        <taxon>Alphaproteobacteria</taxon>
        <taxon>Rhodobacterales</taxon>
        <taxon>Paracoccaceae</taxon>
        <taxon>Cereibacter</taxon>
    </lineage>
</organism>
<feature type="region of interest" description="Disordered" evidence="1">
    <location>
        <begin position="99"/>
        <end position="119"/>
    </location>
</feature>
<gene>
    <name evidence="2" type="ORF">C8J28_115103</name>
</gene>
<evidence type="ECO:0000313" key="2">
    <source>
        <dbReference type="EMBL" id="PTR14958.1"/>
    </source>
</evidence>
<sequence>MSEVEIRGLTRVARPKPNRAGFTILAFFDCAARGLAFYGCALVRTPKNGMVAWPPKIEAEDGMRRRVEIEDDSLRHAMMLHAREAYRALGGTDAEWIGKSIPMGPRPEDREGLDRFLQE</sequence>
<dbReference type="EMBL" id="QAOT01000015">
    <property type="protein sequence ID" value="PTR14958.1"/>
    <property type="molecule type" value="Genomic_DNA"/>
</dbReference>
<dbReference type="AlphaFoldDB" id="A0A2T5JXZ8"/>
<reference evidence="2 3" key="1">
    <citation type="submission" date="2018-04" db="EMBL/GenBank/DDBJ databases">
        <title>Genomic Encyclopedia of Type Strains, Phase III (KMG-III): the genomes of soil and plant-associated and newly described type strains.</title>
        <authorList>
            <person name="Whitman W."/>
        </authorList>
    </citation>
    <scope>NUCLEOTIDE SEQUENCE [LARGE SCALE GENOMIC DNA]</scope>
    <source>
        <strain evidence="2 3">KA25</strain>
    </source>
</reference>
<evidence type="ECO:0000313" key="3">
    <source>
        <dbReference type="Proteomes" id="UP000244060"/>
    </source>
</evidence>
<protein>
    <submittedName>
        <fullName evidence="2">Uncharacterized protein</fullName>
    </submittedName>
</protein>
<feature type="compositionally biased region" description="Basic and acidic residues" evidence="1">
    <location>
        <begin position="106"/>
        <end position="119"/>
    </location>
</feature>
<comment type="caution">
    <text evidence="2">The sequence shown here is derived from an EMBL/GenBank/DDBJ whole genome shotgun (WGS) entry which is preliminary data.</text>
</comment>
<accession>A0A2T5JXZ8</accession>
<dbReference type="Proteomes" id="UP000244060">
    <property type="component" value="Unassembled WGS sequence"/>
</dbReference>
<evidence type="ECO:0000256" key="1">
    <source>
        <dbReference type="SAM" id="MobiDB-lite"/>
    </source>
</evidence>
<name>A0A2T5JXZ8_9RHOB</name>
<keyword evidence="3" id="KW-1185">Reference proteome</keyword>
<proteinExistence type="predicted"/>